<dbReference type="InterPro" id="IPR013025">
    <property type="entry name" value="Ribosomal_uL23-like"/>
</dbReference>
<keyword evidence="4" id="KW-0699">rRNA-binding</keyword>
<comment type="subunit">
    <text evidence="4">Part of the 50S ribosomal subunit. Contacts protein L29, and trigger factor when it is bound to the ribosome.</text>
</comment>
<evidence type="ECO:0000256" key="1">
    <source>
        <dbReference type="ARBA" id="ARBA00006700"/>
    </source>
</evidence>
<proteinExistence type="inferred from homology"/>
<evidence type="ECO:0000313" key="5">
    <source>
        <dbReference type="EMBL" id="OGE85112.1"/>
    </source>
</evidence>
<dbReference type="AlphaFoldDB" id="A0A1F5P5H1"/>
<dbReference type="SUPFAM" id="SSF54189">
    <property type="entry name" value="Ribosomal proteins S24e, L23 and L15e"/>
    <property type="match status" value="1"/>
</dbReference>
<dbReference type="EMBL" id="MFES01000027">
    <property type="protein sequence ID" value="OGE85112.1"/>
    <property type="molecule type" value="Genomic_DNA"/>
</dbReference>
<keyword evidence="2 4" id="KW-0689">Ribosomal protein</keyword>
<dbReference type="GO" id="GO:0003735">
    <property type="term" value="F:structural constituent of ribosome"/>
    <property type="evidence" value="ECO:0007669"/>
    <property type="project" value="InterPro"/>
</dbReference>
<dbReference type="GO" id="GO:0005840">
    <property type="term" value="C:ribosome"/>
    <property type="evidence" value="ECO:0007669"/>
    <property type="project" value="UniProtKB-KW"/>
</dbReference>
<dbReference type="GO" id="GO:0019843">
    <property type="term" value="F:rRNA binding"/>
    <property type="evidence" value="ECO:0007669"/>
    <property type="project" value="UniProtKB-UniRule"/>
</dbReference>
<evidence type="ECO:0000256" key="3">
    <source>
        <dbReference type="ARBA" id="ARBA00023274"/>
    </source>
</evidence>
<keyword evidence="4" id="KW-0694">RNA-binding</keyword>
<evidence type="ECO:0000256" key="2">
    <source>
        <dbReference type="ARBA" id="ARBA00022980"/>
    </source>
</evidence>
<comment type="caution">
    <text evidence="5">The sequence shown here is derived from an EMBL/GenBank/DDBJ whole genome shotgun (WGS) entry which is preliminary data.</text>
</comment>
<dbReference type="HAMAP" id="MF_01369_B">
    <property type="entry name" value="Ribosomal_uL23_B"/>
    <property type="match status" value="1"/>
</dbReference>
<dbReference type="GO" id="GO:0006412">
    <property type="term" value="P:translation"/>
    <property type="evidence" value="ECO:0007669"/>
    <property type="project" value="UniProtKB-UniRule"/>
</dbReference>
<dbReference type="Gene3D" id="3.30.70.330">
    <property type="match status" value="1"/>
</dbReference>
<dbReference type="PANTHER" id="PTHR11620">
    <property type="entry name" value="60S RIBOSOMAL PROTEIN L23A"/>
    <property type="match status" value="1"/>
</dbReference>
<reference evidence="5 6" key="1">
    <citation type="journal article" date="2016" name="Nat. Commun.">
        <title>Thousands of microbial genomes shed light on interconnected biogeochemical processes in an aquifer system.</title>
        <authorList>
            <person name="Anantharaman K."/>
            <person name="Brown C.T."/>
            <person name="Hug L.A."/>
            <person name="Sharon I."/>
            <person name="Castelle C.J."/>
            <person name="Probst A.J."/>
            <person name="Thomas B.C."/>
            <person name="Singh A."/>
            <person name="Wilkins M.J."/>
            <person name="Karaoz U."/>
            <person name="Brodie E.L."/>
            <person name="Williams K.H."/>
            <person name="Hubbard S.S."/>
            <person name="Banfield J.F."/>
        </authorList>
    </citation>
    <scope>NUCLEOTIDE SEQUENCE [LARGE SCALE GENOMIC DNA]</scope>
</reference>
<protein>
    <recommendedName>
        <fullName evidence="4">Large ribosomal subunit protein uL23</fullName>
    </recommendedName>
</protein>
<gene>
    <name evidence="4" type="primary">rplW</name>
    <name evidence="5" type="ORF">A3J48_02980</name>
</gene>
<evidence type="ECO:0000256" key="4">
    <source>
        <dbReference type="HAMAP-Rule" id="MF_01369"/>
    </source>
</evidence>
<evidence type="ECO:0000313" key="6">
    <source>
        <dbReference type="Proteomes" id="UP000176786"/>
    </source>
</evidence>
<accession>A0A1F5P5H1</accession>
<name>A0A1F5P5H1_9BACT</name>
<dbReference type="InterPro" id="IPR012678">
    <property type="entry name" value="Ribosomal_uL23/eL15/eS24_sf"/>
</dbReference>
<dbReference type="Proteomes" id="UP000176786">
    <property type="component" value="Unassembled WGS sequence"/>
</dbReference>
<sequence length="92" mass="10084">MSVLVKPIISEKAGKLATLGKYVFEVQTKANASEIKKEIEKVYKVKVASVNTIRLHGKVRRQGRQVGRTANRKKAVVTLIPGQTIEGLSEPA</sequence>
<comment type="function">
    <text evidence="4">One of the early assembly proteins it binds 23S rRNA. One of the proteins that surrounds the polypeptide exit tunnel on the outside of the ribosome. Forms the main docking site for trigger factor binding to the ribosome.</text>
</comment>
<organism evidence="5 6">
    <name type="scientific">Candidatus Doudnabacteria bacterium RIFCSPHIGHO2_02_FULL_46_11</name>
    <dbReference type="NCBI Taxonomy" id="1817832"/>
    <lineage>
        <taxon>Bacteria</taxon>
        <taxon>Candidatus Doudnaibacteriota</taxon>
    </lineage>
</organism>
<dbReference type="STRING" id="1817832.A3J48_02980"/>
<keyword evidence="3 4" id="KW-0687">Ribonucleoprotein</keyword>
<comment type="similarity">
    <text evidence="1 4">Belongs to the universal ribosomal protein uL23 family.</text>
</comment>
<dbReference type="GO" id="GO:1990904">
    <property type="term" value="C:ribonucleoprotein complex"/>
    <property type="evidence" value="ECO:0007669"/>
    <property type="project" value="UniProtKB-KW"/>
</dbReference>
<dbReference type="Pfam" id="PF00276">
    <property type="entry name" value="Ribosomal_L23"/>
    <property type="match status" value="1"/>
</dbReference>
<dbReference type="InterPro" id="IPR012677">
    <property type="entry name" value="Nucleotide-bd_a/b_plait_sf"/>
</dbReference>
<dbReference type="NCBIfam" id="NF004363">
    <property type="entry name" value="PRK05738.2-4"/>
    <property type="match status" value="1"/>
</dbReference>